<dbReference type="Pfam" id="PF08876">
    <property type="entry name" value="DUF1836"/>
    <property type="match status" value="1"/>
</dbReference>
<dbReference type="PANTHER" id="PTHR40056:SF1">
    <property type="entry name" value="DUF1836 DOMAIN-CONTAINING PROTEIN"/>
    <property type="match status" value="1"/>
</dbReference>
<keyword evidence="2" id="KW-1185">Reference proteome</keyword>
<reference evidence="1 2" key="1">
    <citation type="submission" date="2016-11" db="EMBL/GenBank/DDBJ databases">
        <title>Description of two novel members of the family Erysipelotrichaceae: Ileibacterium lipovorans gen. nov., sp. nov. and Dubosiella newyorkensis, gen. nov., sp. nov.</title>
        <authorList>
            <person name="Cox L.M."/>
            <person name="Sohn J."/>
            <person name="Tyrrell K.L."/>
            <person name="Citron D.M."/>
            <person name="Lawson P.A."/>
            <person name="Patel N.B."/>
            <person name="Iizumi T."/>
            <person name="Perez-Perez G.I."/>
            <person name="Goldstein E.J."/>
            <person name="Blaser M.J."/>
        </authorList>
    </citation>
    <scope>NUCLEOTIDE SEQUENCE [LARGE SCALE GENOMIC DNA]</scope>
    <source>
        <strain evidence="1 2">NYU-BL-A4</strain>
    </source>
</reference>
<dbReference type="EMBL" id="MPKA01000058">
    <property type="protein sequence ID" value="OLU46859.1"/>
    <property type="molecule type" value="Genomic_DNA"/>
</dbReference>
<organism evidence="1 2">
    <name type="scientific">Dubosiella newyorkensis</name>
    <dbReference type="NCBI Taxonomy" id="1862672"/>
    <lineage>
        <taxon>Bacteria</taxon>
        <taxon>Bacillati</taxon>
        <taxon>Bacillota</taxon>
        <taxon>Erysipelotrichia</taxon>
        <taxon>Erysipelotrichales</taxon>
        <taxon>Erysipelotrichaceae</taxon>
        <taxon>Dubosiella</taxon>
    </lineage>
</organism>
<dbReference type="OrthoDB" id="3191472at2"/>
<comment type="caution">
    <text evidence="1">The sequence shown here is derived from an EMBL/GenBank/DDBJ whole genome shotgun (WGS) entry which is preliminary data.</text>
</comment>
<name>A0A1U7NNG2_9FIRM</name>
<dbReference type="GeneID" id="78275233"/>
<dbReference type="PANTHER" id="PTHR40056">
    <property type="entry name" value="HYPOTHETICAL CYTOSOLIC PROTEIN"/>
    <property type="match status" value="1"/>
</dbReference>
<dbReference type="RefSeq" id="WP_076341115.1">
    <property type="nucleotide sequence ID" value="NZ_CAPDDE010000003.1"/>
</dbReference>
<sequence>MQEIYQKIQKIKLPLWEDFPNMDLYVDQVVSYINQTLSFLDLEGKEMVITKSMVNNYVKHSMVPQPIKKYYKPYHVGYLIVVCILKCCFSLKDISKMINIYRNMKDDHIELHYNRFISIFEKNLKEIFLSNTLPNLTYESPSPEQQLMESAIRTVVYKIYSQSLLHSMSE</sequence>
<evidence type="ECO:0000313" key="2">
    <source>
        <dbReference type="Proteomes" id="UP000186705"/>
    </source>
</evidence>
<protein>
    <recommendedName>
        <fullName evidence="3">DUF1836 domain-containing protein</fullName>
    </recommendedName>
</protein>
<accession>A0A1U7NNG2</accession>
<evidence type="ECO:0008006" key="3">
    <source>
        <dbReference type="Google" id="ProtNLM"/>
    </source>
</evidence>
<dbReference type="InterPro" id="IPR014975">
    <property type="entry name" value="DUF1836"/>
</dbReference>
<gene>
    <name evidence="1" type="ORF">BO225_04620</name>
</gene>
<proteinExistence type="predicted"/>
<dbReference type="Proteomes" id="UP000186705">
    <property type="component" value="Unassembled WGS sequence"/>
</dbReference>
<dbReference type="AlphaFoldDB" id="A0A1U7NNG2"/>
<dbReference type="STRING" id="1862672.BO225_04620"/>
<evidence type="ECO:0000313" key="1">
    <source>
        <dbReference type="EMBL" id="OLU46859.1"/>
    </source>
</evidence>